<name>A0A6J8CCR2_MYTCO</name>
<dbReference type="CDD" id="cd19757">
    <property type="entry name" value="Bbox1"/>
    <property type="match status" value="1"/>
</dbReference>
<feature type="coiled-coil region" evidence="2">
    <location>
        <begin position="110"/>
        <end position="184"/>
    </location>
</feature>
<dbReference type="PANTHER" id="PTHR25462">
    <property type="entry name" value="BONUS, ISOFORM C-RELATED"/>
    <property type="match status" value="1"/>
</dbReference>
<dbReference type="Gene3D" id="3.30.160.60">
    <property type="entry name" value="Classic Zinc Finger"/>
    <property type="match status" value="1"/>
</dbReference>
<evidence type="ECO:0000256" key="1">
    <source>
        <dbReference type="PROSITE-ProRule" id="PRU00024"/>
    </source>
</evidence>
<evidence type="ECO:0000313" key="4">
    <source>
        <dbReference type="EMBL" id="CAC5394115.1"/>
    </source>
</evidence>
<evidence type="ECO:0000259" key="3">
    <source>
        <dbReference type="PROSITE" id="PS50119"/>
    </source>
</evidence>
<keyword evidence="1" id="KW-0863">Zinc-finger</keyword>
<dbReference type="InterPro" id="IPR047153">
    <property type="entry name" value="TRIM45/56/19-like"/>
</dbReference>
<dbReference type="GO" id="GO:0008270">
    <property type="term" value="F:zinc ion binding"/>
    <property type="evidence" value="ECO:0007669"/>
    <property type="project" value="UniProtKB-KW"/>
</dbReference>
<evidence type="ECO:0000256" key="2">
    <source>
        <dbReference type="SAM" id="Coils"/>
    </source>
</evidence>
<organism evidence="4 5">
    <name type="scientific">Mytilus coruscus</name>
    <name type="common">Sea mussel</name>
    <dbReference type="NCBI Taxonomy" id="42192"/>
    <lineage>
        <taxon>Eukaryota</taxon>
        <taxon>Metazoa</taxon>
        <taxon>Spiralia</taxon>
        <taxon>Lophotrochozoa</taxon>
        <taxon>Mollusca</taxon>
        <taxon>Bivalvia</taxon>
        <taxon>Autobranchia</taxon>
        <taxon>Pteriomorphia</taxon>
        <taxon>Mytilida</taxon>
        <taxon>Mytiloidea</taxon>
        <taxon>Mytilidae</taxon>
        <taxon>Mytilinae</taxon>
        <taxon>Mytilus</taxon>
    </lineage>
</organism>
<gene>
    <name evidence="4" type="ORF">MCOR_28908</name>
</gene>
<keyword evidence="2" id="KW-0175">Coiled coil</keyword>
<feature type="domain" description="B box-type" evidence="3">
    <location>
        <begin position="3"/>
        <end position="53"/>
    </location>
</feature>
<dbReference type="AlphaFoldDB" id="A0A6J8CCR2"/>
<dbReference type="PROSITE" id="PS50119">
    <property type="entry name" value="ZF_BBOX"/>
    <property type="match status" value="1"/>
</dbReference>
<sequence length="347" mass="40176">MATNTNICGICSLRQITKISNHWCPECEESICDECKEHHELLKATRTHELIPILNYRSLPSFITDIKQFCIYHYEKYQQYCVEHALPICFKCIKDHHKCTVIPLEEVTNNARTSEQFRDLEIRLVDLLQNIDTIKKDRKINLASIEQTKKHHVVEIQQIRIQLNKHLDELEKQINEDLEEKECQCMAKIEKILSAVKEEETMINQCQANFQSIKQYASDLQTFLGMREIETKVFKHEQYLQSLIDTNSFDQLELTCNVDAGVHSTCIWNSLKSFGSIEIKTRASSIDFARTKDKQAQLQITPATTTINTVKLIIQKKITTGGYNIRGCCRSVNGDSFSLIITKRKCL</sequence>
<accession>A0A6J8CCR2</accession>
<dbReference type="OrthoDB" id="6114572at2759"/>
<keyword evidence="5" id="KW-1185">Reference proteome</keyword>
<keyword evidence="1" id="KW-0862">Zinc</keyword>
<proteinExistence type="predicted"/>
<keyword evidence="1" id="KW-0479">Metal-binding</keyword>
<dbReference type="GO" id="GO:0061630">
    <property type="term" value="F:ubiquitin protein ligase activity"/>
    <property type="evidence" value="ECO:0007669"/>
    <property type="project" value="TreeGrafter"/>
</dbReference>
<dbReference type="InterPro" id="IPR000315">
    <property type="entry name" value="Znf_B-box"/>
</dbReference>
<dbReference type="EMBL" id="CACVKT020005259">
    <property type="protein sequence ID" value="CAC5394115.1"/>
    <property type="molecule type" value="Genomic_DNA"/>
</dbReference>
<protein>
    <recommendedName>
        <fullName evidence="3">B box-type domain-containing protein</fullName>
    </recommendedName>
</protein>
<dbReference type="Proteomes" id="UP000507470">
    <property type="component" value="Unassembled WGS sequence"/>
</dbReference>
<dbReference type="SUPFAM" id="SSF57845">
    <property type="entry name" value="B-box zinc-binding domain"/>
    <property type="match status" value="1"/>
</dbReference>
<evidence type="ECO:0000313" key="5">
    <source>
        <dbReference type="Proteomes" id="UP000507470"/>
    </source>
</evidence>
<reference evidence="4 5" key="1">
    <citation type="submission" date="2020-06" db="EMBL/GenBank/DDBJ databases">
        <authorList>
            <person name="Li R."/>
            <person name="Bekaert M."/>
        </authorList>
    </citation>
    <scope>NUCLEOTIDE SEQUENCE [LARGE SCALE GENOMIC DNA]</scope>
    <source>
        <strain evidence="5">wild</strain>
    </source>
</reference>
<dbReference type="PANTHER" id="PTHR25462:SF296">
    <property type="entry name" value="MEIOTIC P26, ISOFORM F"/>
    <property type="match status" value="1"/>
</dbReference>